<dbReference type="PANTHER" id="PTHR30572">
    <property type="entry name" value="MEMBRANE COMPONENT OF TRANSPORTER-RELATED"/>
    <property type="match status" value="1"/>
</dbReference>
<evidence type="ECO:0000256" key="6">
    <source>
        <dbReference type="ARBA" id="ARBA00038076"/>
    </source>
</evidence>
<comment type="caution">
    <text evidence="10">The sequence shown here is derived from an EMBL/GenBank/DDBJ whole genome shotgun (WGS) entry which is preliminary data.</text>
</comment>
<gene>
    <name evidence="10" type="ORF">F0L68_07095</name>
</gene>
<keyword evidence="3 7" id="KW-0812">Transmembrane</keyword>
<dbReference type="OrthoDB" id="9780560at2"/>
<evidence type="ECO:0000256" key="4">
    <source>
        <dbReference type="ARBA" id="ARBA00022989"/>
    </source>
</evidence>
<evidence type="ECO:0000256" key="5">
    <source>
        <dbReference type="ARBA" id="ARBA00023136"/>
    </source>
</evidence>
<accession>A0A5B2XNW8</accession>
<proteinExistence type="inferred from homology"/>
<feature type="transmembrane region" description="Helical" evidence="7">
    <location>
        <begin position="21"/>
        <end position="42"/>
    </location>
</feature>
<organism evidence="10 11">
    <name type="scientific">Solihabitans fulvus</name>
    <dbReference type="NCBI Taxonomy" id="1892852"/>
    <lineage>
        <taxon>Bacteria</taxon>
        <taxon>Bacillati</taxon>
        <taxon>Actinomycetota</taxon>
        <taxon>Actinomycetes</taxon>
        <taxon>Pseudonocardiales</taxon>
        <taxon>Pseudonocardiaceae</taxon>
        <taxon>Solihabitans</taxon>
    </lineage>
</organism>
<evidence type="ECO:0000259" key="9">
    <source>
        <dbReference type="Pfam" id="PF12704"/>
    </source>
</evidence>
<evidence type="ECO:0000256" key="2">
    <source>
        <dbReference type="ARBA" id="ARBA00022475"/>
    </source>
</evidence>
<dbReference type="GO" id="GO:0005886">
    <property type="term" value="C:plasma membrane"/>
    <property type="evidence" value="ECO:0007669"/>
    <property type="project" value="UniProtKB-SubCell"/>
</dbReference>
<dbReference type="InterPro" id="IPR003838">
    <property type="entry name" value="ABC3_permease_C"/>
</dbReference>
<dbReference type="AlphaFoldDB" id="A0A5B2XNW8"/>
<keyword evidence="5 7" id="KW-0472">Membrane</keyword>
<comment type="subcellular location">
    <subcellularLocation>
        <location evidence="1">Cell membrane</location>
        <topology evidence="1">Multi-pass membrane protein</topology>
    </subcellularLocation>
</comment>
<feature type="transmembrane region" description="Helical" evidence="7">
    <location>
        <begin position="364"/>
        <end position="387"/>
    </location>
</feature>
<evidence type="ECO:0000256" key="7">
    <source>
        <dbReference type="SAM" id="Phobius"/>
    </source>
</evidence>
<evidence type="ECO:0000313" key="10">
    <source>
        <dbReference type="EMBL" id="KAA2264835.1"/>
    </source>
</evidence>
<name>A0A5B2XNW8_9PSEU</name>
<dbReference type="Proteomes" id="UP000323454">
    <property type="component" value="Unassembled WGS sequence"/>
</dbReference>
<feature type="transmembrane region" description="Helical" evidence="7">
    <location>
        <begin position="325"/>
        <end position="352"/>
    </location>
</feature>
<evidence type="ECO:0000256" key="3">
    <source>
        <dbReference type="ARBA" id="ARBA00022692"/>
    </source>
</evidence>
<reference evidence="10 11" key="1">
    <citation type="submission" date="2019-09" db="EMBL/GenBank/DDBJ databases">
        <title>Goodfellowia gen. nov., a new genus of the Pseudonocardineae related to Actinoalloteichus, containing Goodfellowia coeruleoviolacea gen. nov., comb. nov. gen. nov., comb. nov.</title>
        <authorList>
            <person name="Labeda D."/>
        </authorList>
    </citation>
    <scope>NUCLEOTIDE SEQUENCE [LARGE SCALE GENOMIC DNA]</scope>
    <source>
        <strain evidence="10 11">AN110305</strain>
    </source>
</reference>
<keyword evidence="11" id="KW-1185">Reference proteome</keyword>
<sequence length="404" mass="40949">MNAVEVLRFALRGLVSNKLRSALTTLGITIGVAAVILLIAVGNGASVAVQQSIAGLGTNVLTVSPQRAFGGGAAAAAVTRQLTVGDAKALVDPQGAPDIRSASPVVTASVTASYGDASHDIAQFTGTYPEYLPTTNNSVASGSAFTQDDQTQARKVLLLGPTAATALFGTVDPVGKAVLVNSIQFTVVGVLNPKGSSGLQDADDTAYAPLSAVQNSLAGYGGLNQIVVQAASADALPAAQAELTAILNARHRIADGGAPDYRVLSQEQLLTTRTQTTQTFTVLLAAVAAISLLVGGIGVTNIMLVTVTERIREIGIRKAVGAPKAAVLGQFLAEATLLSLFGGALGVATGVIGSRFTISGIQPVLVPSSVLLAFGVSALIGLFFGSYPASRAASLRPIEALRHE</sequence>
<evidence type="ECO:0000256" key="1">
    <source>
        <dbReference type="ARBA" id="ARBA00004651"/>
    </source>
</evidence>
<dbReference type="Pfam" id="PF02687">
    <property type="entry name" value="FtsX"/>
    <property type="match status" value="1"/>
</dbReference>
<dbReference type="InterPro" id="IPR050250">
    <property type="entry name" value="Macrolide_Exporter_MacB"/>
</dbReference>
<dbReference type="GO" id="GO:0022857">
    <property type="term" value="F:transmembrane transporter activity"/>
    <property type="evidence" value="ECO:0007669"/>
    <property type="project" value="TreeGrafter"/>
</dbReference>
<protein>
    <submittedName>
        <fullName evidence="10">FtsX-like permease family protein</fullName>
    </submittedName>
</protein>
<evidence type="ECO:0000313" key="11">
    <source>
        <dbReference type="Proteomes" id="UP000323454"/>
    </source>
</evidence>
<evidence type="ECO:0000259" key="8">
    <source>
        <dbReference type="Pfam" id="PF02687"/>
    </source>
</evidence>
<keyword evidence="2" id="KW-1003">Cell membrane</keyword>
<dbReference type="Pfam" id="PF12704">
    <property type="entry name" value="MacB_PCD"/>
    <property type="match status" value="1"/>
</dbReference>
<dbReference type="PANTHER" id="PTHR30572:SF4">
    <property type="entry name" value="ABC TRANSPORTER PERMEASE YTRF"/>
    <property type="match status" value="1"/>
</dbReference>
<dbReference type="InterPro" id="IPR025857">
    <property type="entry name" value="MacB_PCD"/>
</dbReference>
<dbReference type="EMBL" id="VUOB01000010">
    <property type="protein sequence ID" value="KAA2264835.1"/>
    <property type="molecule type" value="Genomic_DNA"/>
</dbReference>
<dbReference type="RefSeq" id="WP_149848633.1">
    <property type="nucleotide sequence ID" value="NZ_VUOB01000010.1"/>
</dbReference>
<feature type="domain" description="ABC3 transporter permease C-terminal" evidence="8">
    <location>
        <begin position="286"/>
        <end position="395"/>
    </location>
</feature>
<feature type="domain" description="MacB-like periplasmic core" evidence="9">
    <location>
        <begin position="21"/>
        <end position="245"/>
    </location>
</feature>
<comment type="similarity">
    <text evidence="6">Belongs to the ABC-4 integral membrane protein family.</text>
</comment>
<keyword evidence="4 7" id="KW-1133">Transmembrane helix</keyword>
<reference evidence="10 11" key="2">
    <citation type="submission" date="2019-09" db="EMBL/GenBank/DDBJ databases">
        <authorList>
            <person name="Jin C."/>
        </authorList>
    </citation>
    <scope>NUCLEOTIDE SEQUENCE [LARGE SCALE GENOMIC DNA]</scope>
    <source>
        <strain evidence="10 11">AN110305</strain>
    </source>
</reference>
<feature type="transmembrane region" description="Helical" evidence="7">
    <location>
        <begin position="280"/>
        <end position="304"/>
    </location>
</feature>